<name>A0ABP9S6A9_9GAMM</name>
<dbReference type="EMBL" id="BAABLF010000013">
    <property type="protein sequence ID" value="GAA5191919.1"/>
    <property type="molecule type" value="Genomic_DNA"/>
</dbReference>
<protein>
    <submittedName>
        <fullName evidence="1">Uncharacterized protein</fullName>
    </submittedName>
</protein>
<dbReference type="RefSeq" id="WP_345316903.1">
    <property type="nucleotide sequence ID" value="NZ_BAABLF010000013.1"/>
</dbReference>
<evidence type="ECO:0000313" key="2">
    <source>
        <dbReference type="Proteomes" id="UP001501600"/>
    </source>
</evidence>
<evidence type="ECO:0000313" key="1">
    <source>
        <dbReference type="EMBL" id="GAA5191919.1"/>
    </source>
</evidence>
<comment type="caution">
    <text evidence="1">The sequence shown here is derived from an EMBL/GenBank/DDBJ whole genome shotgun (WGS) entry which is preliminary data.</text>
</comment>
<gene>
    <name evidence="1" type="ORF">GCM10025772_19850</name>
</gene>
<accession>A0ABP9S6A9</accession>
<keyword evidence="2" id="KW-1185">Reference proteome</keyword>
<reference evidence="2" key="1">
    <citation type="journal article" date="2019" name="Int. J. Syst. Evol. Microbiol.">
        <title>The Global Catalogue of Microorganisms (GCM) 10K type strain sequencing project: providing services to taxonomists for standard genome sequencing and annotation.</title>
        <authorList>
            <consortium name="The Broad Institute Genomics Platform"/>
            <consortium name="The Broad Institute Genome Sequencing Center for Infectious Disease"/>
            <person name="Wu L."/>
            <person name="Ma J."/>
        </authorList>
    </citation>
    <scope>NUCLEOTIDE SEQUENCE [LARGE SCALE GENOMIC DNA]</scope>
    <source>
        <strain evidence="2">JCM 18720</strain>
    </source>
</reference>
<organism evidence="1 2">
    <name type="scientific">Ferrimonas gelatinilytica</name>
    <dbReference type="NCBI Taxonomy" id="1255257"/>
    <lineage>
        <taxon>Bacteria</taxon>
        <taxon>Pseudomonadati</taxon>
        <taxon>Pseudomonadota</taxon>
        <taxon>Gammaproteobacteria</taxon>
        <taxon>Alteromonadales</taxon>
        <taxon>Ferrimonadaceae</taxon>
        <taxon>Ferrimonas</taxon>
    </lineage>
</organism>
<dbReference type="Proteomes" id="UP001501600">
    <property type="component" value="Unassembled WGS sequence"/>
</dbReference>
<sequence>MFASANRMPQSQVGKPLAAAPALAWPRYHNPPMTPAQIAHETMGALTSLPSAGTEVVWFSKGK</sequence>
<proteinExistence type="predicted"/>